<gene>
    <name evidence="2" type="ORF">CH238_12335</name>
    <name evidence="1" type="ORF">CLOLEP_00824</name>
</gene>
<dbReference type="HOGENOM" id="CLU_1515352_0_0_9"/>
<dbReference type="EMBL" id="ABCB02000015">
    <property type="protein sequence ID" value="EDO62405.1"/>
    <property type="molecule type" value="Genomic_DNA"/>
</dbReference>
<reference evidence="2 4" key="3">
    <citation type="submission" date="2017-07" db="EMBL/GenBank/DDBJ databases">
        <title>Prevalence of linear plasmids in Cutibacterium (Propionibacterium) acnes isolates obtained from prostatic tissue.</title>
        <authorList>
            <person name="Davidsson S."/>
            <person name="Carlsson J."/>
            <person name="Molling P."/>
            <person name="Andren O."/>
            <person name="Andersson S.-O."/>
            <person name="Brzuszkiewicz E."/>
            <person name="Poehlein A."/>
            <person name="Al-Zeer M."/>
            <person name="Brinkmann V."/>
            <person name="Scavenius C."/>
            <person name="Nazipi S."/>
            <person name="Soderquist B."/>
            <person name="Bruggemann H."/>
        </authorList>
    </citation>
    <scope>NUCLEOTIDE SEQUENCE [LARGE SCALE GENOMIC DNA]</scope>
    <source>
        <strain evidence="2 4">DSM 753</strain>
    </source>
</reference>
<evidence type="ECO:0000313" key="3">
    <source>
        <dbReference type="Proteomes" id="UP000003490"/>
    </source>
</evidence>
<accession>A7VQJ4</accession>
<sequence length="177" mass="21257">MSRLIDNPKRYSTLRLNLMEGDTLEAQEALYDSGICYYQDIVQEMKKFHTNEYPTNDLMQYFSLPYDKKREKIIKQKILSAYPTVQVEGNSLYAVLELNMVKDLTLFELHDFTEQIAYQYKYGWGEALEYHNFKTQNSDHITVRLYHSDIKFATGMVFEQWMRKSRARNRRKHTPER</sequence>
<name>A7VQJ4_9FIRM</name>
<dbReference type="Proteomes" id="UP000003490">
    <property type="component" value="Unassembled WGS sequence"/>
</dbReference>
<dbReference type="OrthoDB" id="9988879at2"/>
<dbReference type="eggNOG" id="ENOG50348YA">
    <property type="taxonomic scope" value="Bacteria"/>
</dbReference>
<keyword evidence="4" id="KW-1185">Reference proteome</keyword>
<evidence type="ECO:0000313" key="1">
    <source>
        <dbReference type="EMBL" id="EDO62405.1"/>
    </source>
</evidence>
<evidence type="ECO:0000313" key="2">
    <source>
        <dbReference type="EMBL" id="PEQ23755.1"/>
    </source>
</evidence>
<comment type="caution">
    <text evidence="1">The sequence shown here is derived from an EMBL/GenBank/DDBJ whole genome shotgun (WGS) entry which is preliminary data.</text>
</comment>
<dbReference type="AlphaFoldDB" id="A7VQJ4"/>
<proteinExistence type="predicted"/>
<protein>
    <submittedName>
        <fullName evidence="1">Uncharacterized protein</fullName>
    </submittedName>
</protein>
<reference evidence="1 3" key="1">
    <citation type="submission" date="2007-08" db="EMBL/GenBank/DDBJ databases">
        <title>Draft genome sequence of Clostridium leptum (DSM 753).</title>
        <authorList>
            <person name="Sudarsanam P."/>
            <person name="Ley R."/>
            <person name="Guruge J."/>
            <person name="Turnbaugh P.J."/>
            <person name="Mahowald M."/>
            <person name="Liep D."/>
            <person name="Gordon J."/>
        </authorList>
    </citation>
    <scope>NUCLEOTIDE SEQUENCE [LARGE SCALE GENOMIC DNA]</scope>
    <source>
        <strain evidence="1 3">DSM 753</strain>
    </source>
</reference>
<reference evidence="1 3" key="2">
    <citation type="submission" date="2007-08" db="EMBL/GenBank/DDBJ databases">
        <authorList>
            <person name="Fulton L."/>
            <person name="Clifton S."/>
            <person name="Fulton B."/>
            <person name="Xu J."/>
            <person name="Minx P."/>
            <person name="Pepin K.H."/>
            <person name="Johnson M."/>
            <person name="Thiruvilangam P."/>
            <person name="Bhonagiri V."/>
            <person name="Nash W.E."/>
            <person name="Wang C."/>
            <person name="Mardis E.R."/>
            <person name="Wilson R.K."/>
        </authorList>
    </citation>
    <scope>NUCLEOTIDE SEQUENCE [LARGE SCALE GENOMIC DNA]</scope>
    <source>
        <strain evidence="1 3">DSM 753</strain>
    </source>
</reference>
<evidence type="ECO:0000313" key="4">
    <source>
        <dbReference type="Proteomes" id="UP000220611"/>
    </source>
</evidence>
<organism evidence="1 3">
    <name type="scientific">[Clostridium] leptum DSM 753</name>
    <dbReference type="NCBI Taxonomy" id="428125"/>
    <lineage>
        <taxon>Bacteria</taxon>
        <taxon>Bacillati</taxon>
        <taxon>Bacillota</taxon>
        <taxon>Clostridia</taxon>
        <taxon>Eubacteriales</taxon>
        <taxon>Oscillospiraceae</taxon>
        <taxon>Oscillospiraceae incertae sedis</taxon>
    </lineage>
</organism>
<dbReference type="EMBL" id="NOXF01000011">
    <property type="protein sequence ID" value="PEQ23755.1"/>
    <property type="molecule type" value="Genomic_DNA"/>
</dbReference>
<dbReference type="Proteomes" id="UP000220611">
    <property type="component" value="Unassembled WGS sequence"/>
</dbReference>